<evidence type="ECO:0000313" key="2">
    <source>
        <dbReference type="Proteomes" id="UP001215078"/>
    </source>
</evidence>
<gene>
    <name evidence="1" type="ORF">PQ628_18985</name>
</gene>
<sequence length="63" mass="7020">MGVLKLSVIEEQNKQLKNKLRIAGQKGNVVRISNCYCPCECFIREGEITMCDDVASAGSWNID</sequence>
<proteinExistence type="predicted"/>
<name>A0AAW6IPE9_BACOV</name>
<dbReference type="Proteomes" id="UP001215078">
    <property type="component" value="Unassembled WGS sequence"/>
</dbReference>
<reference evidence="1" key="1">
    <citation type="submission" date="2022-10" db="EMBL/GenBank/DDBJ databases">
        <title>Human gut microbiome strain richness.</title>
        <authorList>
            <person name="Chen-Liaw A."/>
        </authorList>
    </citation>
    <scope>NUCLEOTIDE SEQUENCE</scope>
    <source>
        <strain evidence="1">RTP21484st1_H8_RTP21484_190118</strain>
    </source>
</reference>
<protein>
    <recommendedName>
        <fullName evidence="3">Natural product</fullName>
    </recommendedName>
</protein>
<dbReference type="RefSeq" id="WP_120070983.1">
    <property type="nucleotide sequence ID" value="NZ_JAQQPO010000024.1"/>
</dbReference>
<evidence type="ECO:0008006" key="3">
    <source>
        <dbReference type="Google" id="ProtNLM"/>
    </source>
</evidence>
<comment type="caution">
    <text evidence="1">The sequence shown here is derived from an EMBL/GenBank/DDBJ whole genome shotgun (WGS) entry which is preliminary data.</text>
</comment>
<dbReference type="EMBL" id="JAQQPO010000024">
    <property type="protein sequence ID" value="MDC7960292.1"/>
    <property type="molecule type" value="Genomic_DNA"/>
</dbReference>
<dbReference type="AlphaFoldDB" id="A0AAW6IPE9"/>
<organism evidence="1 2">
    <name type="scientific">Bacteroides ovatus</name>
    <dbReference type="NCBI Taxonomy" id="28116"/>
    <lineage>
        <taxon>Bacteria</taxon>
        <taxon>Pseudomonadati</taxon>
        <taxon>Bacteroidota</taxon>
        <taxon>Bacteroidia</taxon>
        <taxon>Bacteroidales</taxon>
        <taxon>Bacteroidaceae</taxon>
        <taxon>Bacteroides</taxon>
    </lineage>
</organism>
<accession>A0AAW6IPE9</accession>
<evidence type="ECO:0000313" key="1">
    <source>
        <dbReference type="EMBL" id="MDC7960292.1"/>
    </source>
</evidence>